<dbReference type="AlphaFoldDB" id="A0A645BSR8"/>
<comment type="caution">
    <text evidence="1">The sequence shown here is derived from an EMBL/GenBank/DDBJ whole genome shotgun (WGS) entry which is preliminary data.</text>
</comment>
<organism evidence="1">
    <name type="scientific">bioreactor metagenome</name>
    <dbReference type="NCBI Taxonomy" id="1076179"/>
    <lineage>
        <taxon>unclassified sequences</taxon>
        <taxon>metagenomes</taxon>
        <taxon>ecological metagenomes</taxon>
    </lineage>
</organism>
<accession>A0A645BSR8</accession>
<sequence length="77" mass="8651">MHTKTPVRLIPGTVDIDQVIYAKIYAIVAKVVAPPIISVDTVEPRSEILKYLSNRSFMFTTLLLINIFVNCSLKDCL</sequence>
<protein>
    <submittedName>
        <fullName evidence="1">Uncharacterized protein</fullName>
    </submittedName>
</protein>
<name>A0A645BSR8_9ZZZZ</name>
<dbReference type="EMBL" id="VSSQ01022274">
    <property type="protein sequence ID" value="MPM68469.1"/>
    <property type="molecule type" value="Genomic_DNA"/>
</dbReference>
<gene>
    <name evidence="1" type="ORF">SDC9_115402</name>
</gene>
<evidence type="ECO:0000313" key="1">
    <source>
        <dbReference type="EMBL" id="MPM68469.1"/>
    </source>
</evidence>
<reference evidence="1" key="1">
    <citation type="submission" date="2019-08" db="EMBL/GenBank/DDBJ databases">
        <authorList>
            <person name="Kucharzyk K."/>
            <person name="Murdoch R.W."/>
            <person name="Higgins S."/>
            <person name="Loffler F."/>
        </authorList>
    </citation>
    <scope>NUCLEOTIDE SEQUENCE</scope>
</reference>
<proteinExistence type="predicted"/>